<evidence type="ECO:0000256" key="2">
    <source>
        <dbReference type="ARBA" id="ARBA00022857"/>
    </source>
</evidence>
<feature type="domain" description="NmrA-like" evidence="4">
    <location>
        <begin position="3"/>
        <end position="243"/>
    </location>
</feature>
<dbReference type="Gene3D" id="3.40.50.720">
    <property type="entry name" value="NAD(P)-binding Rossmann-like Domain"/>
    <property type="match status" value="1"/>
</dbReference>
<name>A0A6A5K8I5_9PLEO</name>
<dbReference type="GO" id="GO:0016491">
    <property type="term" value="F:oxidoreductase activity"/>
    <property type="evidence" value="ECO:0007669"/>
    <property type="project" value="UniProtKB-KW"/>
</dbReference>
<dbReference type="InterPro" id="IPR008030">
    <property type="entry name" value="NmrA-like"/>
</dbReference>
<reference evidence="5" key="1">
    <citation type="submission" date="2020-01" db="EMBL/GenBank/DDBJ databases">
        <authorList>
            <consortium name="DOE Joint Genome Institute"/>
            <person name="Haridas S."/>
            <person name="Albert R."/>
            <person name="Binder M."/>
            <person name="Bloem J."/>
            <person name="Labutti K."/>
            <person name="Salamov A."/>
            <person name="Andreopoulos B."/>
            <person name="Baker S.E."/>
            <person name="Barry K."/>
            <person name="Bills G."/>
            <person name="Bluhm B.H."/>
            <person name="Cannon C."/>
            <person name="Castanera R."/>
            <person name="Culley D.E."/>
            <person name="Daum C."/>
            <person name="Ezra D."/>
            <person name="Gonzalez J.B."/>
            <person name="Henrissat B."/>
            <person name="Kuo A."/>
            <person name="Liang C."/>
            <person name="Lipzen A."/>
            <person name="Lutzoni F."/>
            <person name="Magnuson J."/>
            <person name="Mondo S."/>
            <person name="Nolan M."/>
            <person name="Ohm R."/>
            <person name="Pangilinan J."/>
            <person name="Park H.-J."/>
            <person name="Ramirez L."/>
            <person name="Alfaro M."/>
            <person name="Sun H."/>
            <person name="Tritt A."/>
            <person name="Yoshinaga Y."/>
            <person name="Zwiers L.-H."/>
            <person name="Turgeon B.G."/>
            <person name="Goodwin S.B."/>
            <person name="Spatafora J.W."/>
            <person name="Crous P.W."/>
            <person name="Grigoriev I.V."/>
        </authorList>
    </citation>
    <scope>NUCLEOTIDE SEQUENCE</scope>
    <source>
        <strain evidence="5">P77</strain>
    </source>
</reference>
<proteinExistence type="inferred from homology"/>
<dbReference type="OrthoDB" id="419598at2759"/>
<keyword evidence="6" id="KW-1185">Reference proteome</keyword>
<dbReference type="PANTHER" id="PTHR47706:SF4">
    <property type="entry name" value="NMRA-LIKE DOMAIN-CONTAINING PROTEIN"/>
    <property type="match status" value="1"/>
</dbReference>
<evidence type="ECO:0000256" key="3">
    <source>
        <dbReference type="ARBA" id="ARBA00023002"/>
    </source>
</evidence>
<keyword evidence="2" id="KW-0521">NADP</keyword>
<dbReference type="InterPro" id="IPR036291">
    <property type="entry name" value="NAD(P)-bd_dom_sf"/>
</dbReference>
<dbReference type="Pfam" id="PF05368">
    <property type="entry name" value="NmrA"/>
    <property type="match status" value="1"/>
</dbReference>
<evidence type="ECO:0000313" key="5">
    <source>
        <dbReference type="EMBL" id="KAF1829673.1"/>
    </source>
</evidence>
<protein>
    <submittedName>
        <fullName evidence="5">NAD(P)-binding protein</fullName>
    </submittedName>
</protein>
<evidence type="ECO:0000256" key="1">
    <source>
        <dbReference type="ARBA" id="ARBA00005725"/>
    </source>
</evidence>
<dbReference type="PANTHER" id="PTHR47706">
    <property type="entry name" value="NMRA-LIKE FAMILY PROTEIN"/>
    <property type="match status" value="1"/>
</dbReference>
<sequence>MVTVAVIGGTGSVGKTIVDAFLAEGTHEVIIITRKVPEGKSAAKILAVDYTNVEQLTKTLEENNIHTIISTIVMYDPAAAQAERNFIAAADKSSCTKRFVASNWGNATPEDLSLRLELNGLREPSIAALRKTGLEWTQFYNGLFLDYYGMPHIPTYLTPLVIFIDMAHKTAALPGSTGDELVSFTYTQDLGKFVVAAMGLKYWGEALHCYSENTSFSRLLQMAEEARGSKFTVTFDPVENLARDEVTEMPSYPDLYPYFPKPLLMGLLAKFGLWAVNGIMVVPHEGSLNEKFPEIQTKGVKDVVGAWKGK</sequence>
<gene>
    <name evidence="5" type="ORF">BDW02DRAFT_651171</name>
</gene>
<evidence type="ECO:0000313" key="6">
    <source>
        <dbReference type="Proteomes" id="UP000800040"/>
    </source>
</evidence>
<dbReference type="Proteomes" id="UP000800040">
    <property type="component" value="Unassembled WGS sequence"/>
</dbReference>
<accession>A0A6A5K8I5</accession>
<dbReference type="EMBL" id="ML975430">
    <property type="protein sequence ID" value="KAF1829673.1"/>
    <property type="molecule type" value="Genomic_DNA"/>
</dbReference>
<dbReference type="SUPFAM" id="SSF51735">
    <property type="entry name" value="NAD(P)-binding Rossmann-fold domains"/>
    <property type="match status" value="1"/>
</dbReference>
<evidence type="ECO:0000259" key="4">
    <source>
        <dbReference type="Pfam" id="PF05368"/>
    </source>
</evidence>
<dbReference type="AlphaFoldDB" id="A0A6A5K8I5"/>
<keyword evidence="3" id="KW-0560">Oxidoreductase</keyword>
<organism evidence="5 6">
    <name type="scientific">Decorospora gaudefroyi</name>
    <dbReference type="NCBI Taxonomy" id="184978"/>
    <lineage>
        <taxon>Eukaryota</taxon>
        <taxon>Fungi</taxon>
        <taxon>Dikarya</taxon>
        <taxon>Ascomycota</taxon>
        <taxon>Pezizomycotina</taxon>
        <taxon>Dothideomycetes</taxon>
        <taxon>Pleosporomycetidae</taxon>
        <taxon>Pleosporales</taxon>
        <taxon>Pleosporineae</taxon>
        <taxon>Pleosporaceae</taxon>
        <taxon>Decorospora</taxon>
    </lineage>
</organism>
<comment type="similarity">
    <text evidence="1">Belongs to the NmrA-type oxidoreductase family. Isoflavone reductase subfamily.</text>
</comment>
<dbReference type="InterPro" id="IPR051609">
    <property type="entry name" value="NmrA/Isoflavone_reductase-like"/>
</dbReference>